<dbReference type="InterPro" id="IPR033479">
    <property type="entry name" value="dCache_1"/>
</dbReference>
<evidence type="ECO:0000259" key="19">
    <source>
        <dbReference type="PROSITE" id="PS50113"/>
    </source>
</evidence>
<dbReference type="NCBIfam" id="TIGR00229">
    <property type="entry name" value="sensory_box"/>
    <property type="match status" value="3"/>
</dbReference>
<evidence type="ECO:0000259" key="18">
    <source>
        <dbReference type="PROSITE" id="PS50112"/>
    </source>
</evidence>
<dbReference type="PROSITE" id="PS50112">
    <property type="entry name" value="PAS"/>
    <property type="match status" value="2"/>
</dbReference>
<dbReference type="InterPro" id="IPR036097">
    <property type="entry name" value="HisK_dim/P_sf"/>
</dbReference>
<dbReference type="Gene3D" id="3.40.50.2300">
    <property type="match status" value="1"/>
</dbReference>
<dbReference type="InterPro" id="IPR013767">
    <property type="entry name" value="PAS_fold"/>
</dbReference>
<feature type="domain" description="Histidine kinase" evidence="16">
    <location>
        <begin position="730"/>
        <end position="950"/>
    </location>
</feature>
<dbReference type="Gene3D" id="3.30.565.10">
    <property type="entry name" value="Histidine kinase-like ATPase, C-terminal domain"/>
    <property type="match status" value="1"/>
</dbReference>
<dbReference type="Pfam" id="PF00989">
    <property type="entry name" value="PAS"/>
    <property type="match status" value="1"/>
</dbReference>
<evidence type="ECO:0000256" key="1">
    <source>
        <dbReference type="ARBA" id="ARBA00000085"/>
    </source>
</evidence>
<dbReference type="InterPro" id="IPR003594">
    <property type="entry name" value="HATPase_dom"/>
</dbReference>
<reference evidence="21" key="1">
    <citation type="submission" date="2015-11" db="EMBL/GenBank/DDBJ databases">
        <authorList>
            <person name="Varghese N."/>
        </authorList>
    </citation>
    <scope>NUCLEOTIDE SEQUENCE [LARGE SCALE GENOMIC DNA]</scope>
</reference>
<keyword evidence="11 15" id="KW-1133">Transmembrane helix</keyword>
<dbReference type="SUPFAM" id="SSF55874">
    <property type="entry name" value="ATPase domain of HSP90 chaperone/DNA topoisomerase II/histidine kinase"/>
    <property type="match status" value="1"/>
</dbReference>
<dbReference type="PROSITE" id="PS50109">
    <property type="entry name" value="HIS_KIN"/>
    <property type="match status" value="1"/>
</dbReference>
<keyword evidence="4" id="KW-1003">Cell membrane</keyword>
<dbReference type="CDD" id="cd00082">
    <property type="entry name" value="HisKA"/>
    <property type="match status" value="1"/>
</dbReference>
<evidence type="ECO:0000256" key="8">
    <source>
        <dbReference type="ARBA" id="ARBA00022741"/>
    </source>
</evidence>
<evidence type="ECO:0000256" key="10">
    <source>
        <dbReference type="ARBA" id="ARBA00022840"/>
    </source>
</evidence>
<gene>
    <name evidence="20" type="ORF">JGI1_02107</name>
</gene>
<dbReference type="GO" id="GO:0000155">
    <property type="term" value="F:phosphorelay sensor kinase activity"/>
    <property type="evidence" value="ECO:0007669"/>
    <property type="project" value="InterPro"/>
</dbReference>
<keyword evidence="8" id="KW-0547">Nucleotide-binding</keyword>
<feature type="domain" description="PAC" evidence="19">
    <location>
        <begin position="531"/>
        <end position="581"/>
    </location>
</feature>
<feature type="domain" description="PAS" evidence="18">
    <location>
        <begin position="338"/>
        <end position="400"/>
    </location>
</feature>
<evidence type="ECO:0000256" key="5">
    <source>
        <dbReference type="ARBA" id="ARBA00022553"/>
    </source>
</evidence>
<keyword evidence="6" id="KW-0808">Transferase</keyword>
<evidence type="ECO:0000256" key="6">
    <source>
        <dbReference type="ARBA" id="ARBA00022679"/>
    </source>
</evidence>
<accession>A0A0S4NBL6</accession>
<dbReference type="Pfam" id="PF13426">
    <property type="entry name" value="PAS_9"/>
    <property type="match status" value="2"/>
</dbReference>
<dbReference type="InterPro" id="IPR004358">
    <property type="entry name" value="Sig_transdc_His_kin-like_C"/>
</dbReference>
<proteinExistence type="predicted"/>
<evidence type="ECO:0000256" key="2">
    <source>
        <dbReference type="ARBA" id="ARBA00004651"/>
    </source>
</evidence>
<dbReference type="PANTHER" id="PTHR43065">
    <property type="entry name" value="SENSOR HISTIDINE KINASE"/>
    <property type="match status" value="1"/>
</dbReference>
<dbReference type="InterPro" id="IPR035965">
    <property type="entry name" value="PAS-like_dom_sf"/>
</dbReference>
<evidence type="ECO:0000259" key="16">
    <source>
        <dbReference type="PROSITE" id="PS50109"/>
    </source>
</evidence>
<dbReference type="STRING" id="1643428.GCA_001442855_02064"/>
<comment type="catalytic activity">
    <reaction evidence="1">
        <text>ATP + protein L-histidine = ADP + protein N-phospho-L-histidine.</text>
        <dbReference type="EC" id="2.7.13.3"/>
    </reaction>
</comment>
<evidence type="ECO:0000256" key="4">
    <source>
        <dbReference type="ARBA" id="ARBA00022475"/>
    </source>
</evidence>
<dbReference type="InterPro" id="IPR000700">
    <property type="entry name" value="PAS-assoc_C"/>
</dbReference>
<dbReference type="PRINTS" id="PR00344">
    <property type="entry name" value="BCTRLSENSOR"/>
</dbReference>
<feature type="domain" description="Response regulatory" evidence="17">
    <location>
        <begin position="973"/>
        <end position="1086"/>
    </location>
</feature>
<dbReference type="CDD" id="cd00156">
    <property type="entry name" value="REC"/>
    <property type="match status" value="1"/>
</dbReference>
<dbReference type="SUPFAM" id="SSF47384">
    <property type="entry name" value="Homodimeric domain of signal transducing histidine kinase"/>
    <property type="match status" value="1"/>
</dbReference>
<dbReference type="CDD" id="cd18773">
    <property type="entry name" value="PDC1_HK_sensor"/>
    <property type="match status" value="1"/>
</dbReference>
<dbReference type="PANTHER" id="PTHR43065:SF46">
    <property type="entry name" value="C4-DICARBOXYLATE TRANSPORT SENSOR PROTEIN DCTB"/>
    <property type="match status" value="1"/>
</dbReference>
<dbReference type="InterPro" id="IPR000014">
    <property type="entry name" value="PAS"/>
</dbReference>
<dbReference type="SMART" id="SM00086">
    <property type="entry name" value="PAC"/>
    <property type="match status" value="3"/>
</dbReference>
<dbReference type="InterPro" id="IPR036890">
    <property type="entry name" value="HATPase_C_sf"/>
</dbReference>
<dbReference type="Gene3D" id="3.30.450.20">
    <property type="entry name" value="PAS domain"/>
    <property type="match status" value="4"/>
</dbReference>
<dbReference type="InterPro" id="IPR011006">
    <property type="entry name" value="CheY-like_superfamily"/>
</dbReference>
<dbReference type="InterPro" id="IPR003661">
    <property type="entry name" value="HisK_dim/P_dom"/>
</dbReference>
<name>A0A0S4NBL6_9BACT</name>
<feature type="domain" description="PAC" evidence="19">
    <location>
        <begin position="661"/>
        <end position="717"/>
    </location>
</feature>
<dbReference type="Pfam" id="PF00072">
    <property type="entry name" value="Response_reg"/>
    <property type="match status" value="1"/>
</dbReference>
<evidence type="ECO:0000256" key="9">
    <source>
        <dbReference type="ARBA" id="ARBA00022777"/>
    </source>
</evidence>
<comment type="subcellular location">
    <subcellularLocation>
        <location evidence="2">Cell membrane</location>
        <topology evidence="2">Multi-pass membrane protein</topology>
    </subcellularLocation>
</comment>
<dbReference type="Proteomes" id="UP000320623">
    <property type="component" value="Unassembled WGS sequence"/>
</dbReference>
<evidence type="ECO:0000256" key="15">
    <source>
        <dbReference type="SAM" id="Phobius"/>
    </source>
</evidence>
<keyword evidence="10" id="KW-0067">ATP-binding</keyword>
<keyword evidence="13 15" id="KW-0472">Membrane</keyword>
<dbReference type="InterPro" id="IPR001789">
    <property type="entry name" value="Sig_transdc_resp-reg_receiver"/>
</dbReference>
<keyword evidence="21" id="KW-1185">Reference proteome</keyword>
<dbReference type="PROSITE" id="PS50113">
    <property type="entry name" value="PAC"/>
    <property type="match status" value="2"/>
</dbReference>
<dbReference type="GO" id="GO:0006355">
    <property type="term" value="P:regulation of DNA-templated transcription"/>
    <property type="evidence" value="ECO:0007669"/>
    <property type="project" value="InterPro"/>
</dbReference>
<dbReference type="InterPro" id="IPR001610">
    <property type="entry name" value="PAC"/>
</dbReference>
<feature type="modified residue" description="4-aspartylphosphate" evidence="14">
    <location>
        <position position="1023"/>
    </location>
</feature>
<evidence type="ECO:0000256" key="14">
    <source>
        <dbReference type="PROSITE-ProRule" id="PRU00169"/>
    </source>
</evidence>
<feature type="transmembrane region" description="Helical" evidence="15">
    <location>
        <begin position="295"/>
        <end position="320"/>
    </location>
</feature>
<dbReference type="InterPro" id="IPR005467">
    <property type="entry name" value="His_kinase_dom"/>
</dbReference>
<protein>
    <recommendedName>
        <fullName evidence="3">histidine kinase</fullName>
        <ecNumber evidence="3">2.7.13.3</ecNumber>
    </recommendedName>
</protein>
<keyword evidence="7 15" id="KW-0812">Transmembrane</keyword>
<sequence length="1089" mass="124949">RERMKQKQTNIILSFVVVFLLILIVAAVFYLHDRVEGEFIATFEEKQTLFAKGLATSFENYIFSRGQGLKVLASFESVKKRIKQQLETDLNEYLRYVKQFYVSSISVIDESGRVIHSTDGKLTGKDISTYDFWKEISKLPPDEVIYTMTSKDKFLYTAIIAVPVYEGKKFLGAVVYTIKIDSLINSLIGQIGLDLTLHDAWIIKSDRVLIFHSAHPEMVLNRASFMDESCKQCHISFNHVDTMLAKNYGSIRYKLKDRPEKIASFSHFKISGSDLVFVVSTPYARIAKSARQNLMLIYLLVGLAILSLLIYGFIFIKNLAEAIRTEEKRKQLEEREKIQRLYTLLFQNSNDGVYLLDLESRRFIDVNKKFQEMLGYTTDELNNIDYMELVAPESRAFIEERRSKIEKGIPVPQRYTFLALAKDGRKIPVEVSVSYVRIGERMYGLGIYRDISEILRQKELYQSLFENLPVGVVIHQDGKIVRCNKKALEIAGAKFEDEIIGKPVIDFVHPDYRKIVIERIRKLIETGEEAPPIEEKFVRLDGSIIDVEVRASRILWEGKPAIQVIVEDITERKKLQNELMKKYRDEEELRLKFETIFKNLGEGIYFQNDRGIIELANDELCKIFGYKSANELIGKPFDKFLDEIKDKIEDGEKEIAFIRKQVAEMKAIRYPELKFKDGRIIDRMAFPIYDINGKYIGRVGIARDITEKKQKEREVLELQKFEILGQLASGIAHDFNNVLGIITGMLEIAKMKTEDKKIIPYLDSAFSASQRGAEIAKRLLQFSRKKVEEFKPISTKQLIDDTVRILQHTLPKTIQIDIKIEDECVVLGSYGDLQQVILNLALNARDAMPGGGRLRIETLTVEGDFVERKFGSASADKYIVIAVSDTGVGMSNEVKKRIFEPFFTTKEPGKGTGLGLSIVKNIVSLHGGFIDFESELGKGTTFYIYLPVYLTEKREAKINRGEEKMEKIGQGYKILIVEDEENLRIIMRDYLQMLGFEIIEAEDGETALEKFNENKDIKIAFIDYGLPKMMGDELIGKIYEISKDVKFVLVTGFVDVEVRRELPSGTKFLRKPYNLSQIEEIVKEVLGIS</sequence>
<dbReference type="Pfam" id="PF02743">
    <property type="entry name" value="dCache_1"/>
    <property type="match status" value="1"/>
</dbReference>
<dbReference type="SMART" id="SM00387">
    <property type="entry name" value="HATPase_c"/>
    <property type="match status" value="1"/>
</dbReference>
<evidence type="ECO:0000256" key="12">
    <source>
        <dbReference type="ARBA" id="ARBA00023012"/>
    </source>
</evidence>
<keyword evidence="9" id="KW-0418">Kinase</keyword>
<dbReference type="SUPFAM" id="SSF52172">
    <property type="entry name" value="CheY-like"/>
    <property type="match status" value="1"/>
</dbReference>
<evidence type="ECO:0000256" key="13">
    <source>
        <dbReference type="ARBA" id="ARBA00023136"/>
    </source>
</evidence>
<dbReference type="SUPFAM" id="SSF55785">
    <property type="entry name" value="PYP-like sensor domain (PAS domain)"/>
    <property type="match status" value="3"/>
</dbReference>
<evidence type="ECO:0000256" key="7">
    <source>
        <dbReference type="ARBA" id="ARBA00022692"/>
    </source>
</evidence>
<keyword evidence="5 14" id="KW-0597">Phosphoprotein</keyword>
<dbReference type="SMART" id="SM00091">
    <property type="entry name" value="PAS"/>
    <property type="match status" value="3"/>
</dbReference>
<evidence type="ECO:0000256" key="3">
    <source>
        <dbReference type="ARBA" id="ARBA00012438"/>
    </source>
</evidence>
<evidence type="ECO:0000313" key="21">
    <source>
        <dbReference type="Proteomes" id="UP000320623"/>
    </source>
</evidence>
<keyword evidence="12" id="KW-0902">Two-component regulatory system</keyword>
<evidence type="ECO:0000313" key="20">
    <source>
        <dbReference type="EMBL" id="CUU08526.1"/>
    </source>
</evidence>
<dbReference type="GO" id="GO:0005524">
    <property type="term" value="F:ATP binding"/>
    <property type="evidence" value="ECO:0007669"/>
    <property type="project" value="UniProtKB-KW"/>
</dbReference>
<dbReference type="EMBL" id="FAOO01000022">
    <property type="protein sequence ID" value="CUU08526.1"/>
    <property type="molecule type" value="Genomic_DNA"/>
</dbReference>
<dbReference type="EC" id="2.7.13.3" evidence="3"/>
<dbReference type="CDD" id="cd00130">
    <property type="entry name" value="PAS"/>
    <property type="match status" value="3"/>
</dbReference>
<evidence type="ECO:0000256" key="11">
    <source>
        <dbReference type="ARBA" id="ARBA00022989"/>
    </source>
</evidence>
<dbReference type="Gene3D" id="1.10.287.130">
    <property type="match status" value="1"/>
</dbReference>
<evidence type="ECO:0000259" key="17">
    <source>
        <dbReference type="PROSITE" id="PS50110"/>
    </source>
</evidence>
<dbReference type="PROSITE" id="PS50110">
    <property type="entry name" value="RESPONSE_REGULATORY"/>
    <property type="match status" value="1"/>
</dbReference>
<dbReference type="SMART" id="SM00448">
    <property type="entry name" value="REC"/>
    <property type="match status" value="1"/>
</dbReference>
<organism evidence="20 21">
    <name type="scientific">Candidatus Thermokryptus mobilis</name>
    <dbReference type="NCBI Taxonomy" id="1643428"/>
    <lineage>
        <taxon>Bacteria</taxon>
        <taxon>Pseudomonadati</taxon>
        <taxon>Candidatus Kryptoniota</taxon>
        <taxon>Candidatus Thermokryptus</taxon>
    </lineage>
</organism>
<feature type="non-terminal residue" evidence="20">
    <location>
        <position position="1"/>
    </location>
</feature>
<dbReference type="GO" id="GO:0005886">
    <property type="term" value="C:plasma membrane"/>
    <property type="evidence" value="ECO:0007669"/>
    <property type="project" value="UniProtKB-SubCell"/>
</dbReference>
<dbReference type="Pfam" id="PF02518">
    <property type="entry name" value="HATPase_c"/>
    <property type="match status" value="1"/>
</dbReference>
<feature type="domain" description="PAS" evidence="18">
    <location>
        <begin position="472"/>
        <end position="527"/>
    </location>
</feature>
<dbReference type="AlphaFoldDB" id="A0A0S4NBL6"/>
<feature type="transmembrane region" description="Helical" evidence="15">
    <location>
        <begin position="12"/>
        <end position="31"/>
    </location>
</feature>